<sequence length="264" mass="28715">MTLRCLPITLWLAASLAACAVAPLEVMPPASLAGVAPWAVSGRQGWMPNRALRFGDYATRDLKSRERDRTTACPGGCTHVDLGLYQRRYDDAFRTASQQLRFTLVGPAGAEADVQLTSQLDQQRRDWITRWFGVPTDFGADFTRQISVIGTVQPADAAQPGWRFALRDDGTLPLQGWAEDDTGRRVTLTPLQQFKGRDGRAATMPGFAQGQAFGYAFELEGQAVAAVSTHGAGTVWIKPDAAPELRLSLAGLASALLLRREFGH</sequence>
<feature type="signal peptide" evidence="1">
    <location>
        <begin position="1"/>
        <end position="20"/>
    </location>
</feature>
<accession>A0ABW7H6S0</accession>
<reference evidence="2 3" key="1">
    <citation type="submission" date="2024-08" db="EMBL/GenBank/DDBJ databases">
        <authorList>
            <person name="Lu H."/>
        </authorList>
    </citation>
    <scope>NUCLEOTIDE SEQUENCE [LARGE SCALE GENOMIC DNA]</scope>
    <source>
        <strain evidence="2 3">BYS78W</strain>
    </source>
</reference>
<organism evidence="2 3">
    <name type="scientific">Pelomonas candidula</name>
    <dbReference type="NCBI Taxonomy" id="3299025"/>
    <lineage>
        <taxon>Bacteria</taxon>
        <taxon>Pseudomonadati</taxon>
        <taxon>Pseudomonadota</taxon>
        <taxon>Betaproteobacteria</taxon>
        <taxon>Burkholderiales</taxon>
        <taxon>Sphaerotilaceae</taxon>
        <taxon>Roseateles</taxon>
    </lineage>
</organism>
<dbReference type="Proteomes" id="UP001606134">
    <property type="component" value="Unassembled WGS sequence"/>
</dbReference>
<keyword evidence="3" id="KW-1185">Reference proteome</keyword>
<evidence type="ECO:0000313" key="3">
    <source>
        <dbReference type="Proteomes" id="UP001606134"/>
    </source>
</evidence>
<comment type="caution">
    <text evidence="2">The sequence shown here is derived from an EMBL/GenBank/DDBJ whole genome shotgun (WGS) entry which is preliminary data.</text>
</comment>
<dbReference type="PROSITE" id="PS51257">
    <property type="entry name" value="PROKAR_LIPOPROTEIN"/>
    <property type="match status" value="1"/>
</dbReference>
<dbReference type="RefSeq" id="WP_394406326.1">
    <property type="nucleotide sequence ID" value="NZ_JBIGIC010000001.1"/>
</dbReference>
<evidence type="ECO:0000313" key="2">
    <source>
        <dbReference type="EMBL" id="MFG6485600.1"/>
    </source>
</evidence>
<gene>
    <name evidence="2" type="ORF">ACG04R_02890</name>
</gene>
<proteinExistence type="predicted"/>
<name>A0ABW7H6S0_9BURK</name>
<protein>
    <submittedName>
        <fullName evidence="2">Uncharacterized protein</fullName>
    </submittedName>
</protein>
<keyword evidence="1" id="KW-0732">Signal</keyword>
<dbReference type="EMBL" id="JBIGIC010000001">
    <property type="protein sequence ID" value="MFG6485600.1"/>
    <property type="molecule type" value="Genomic_DNA"/>
</dbReference>
<feature type="chain" id="PRO_5046716551" evidence="1">
    <location>
        <begin position="21"/>
        <end position="264"/>
    </location>
</feature>
<evidence type="ECO:0000256" key="1">
    <source>
        <dbReference type="SAM" id="SignalP"/>
    </source>
</evidence>